<protein>
    <submittedName>
        <fullName evidence="2">Uncharacterized protein</fullName>
    </submittedName>
</protein>
<name>A0ABU2SV20_9ACTN</name>
<evidence type="ECO:0000313" key="3">
    <source>
        <dbReference type="Proteomes" id="UP001180531"/>
    </source>
</evidence>
<accession>A0ABU2SV20</accession>
<evidence type="ECO:0000313" key="2">
    <source>
        <dbReference type="EMBL" id="MDT0452476.1"/>
    </source>
</evidence>
<sequence>MATGTDEWEYVTYAPQGEKCSVCRRDALGGGGTAPDPGKESIRRPPGQAPTATSEKDVADRYREAVAVFPTSDVPPSQTAHWLMKPPSMIRGTWQEPKDAGEWLGLQLTEFAPRFASEEDREVIRLVVLVKAAVGRLTWGGDVSLGHYLSGIVFHSVAVVTCSPNRAAPELLCPARQAHT</sequence>
<dbReference type="Proteomes" id="UP001180531">
    <property type="component" value="Unassembled WGS sequence"/>
</dbReference>
<dbReference type="RefSeq" id="WP_311613951.1">
    <property type="nucleotide sequence ID" value="NZ_JAVRFI010000020.1"/>
</dbReference>
<dbReference type="EMBL" id="JAVRFI010000020">
    <property type="protein sequence ID" value="MDT0452476.1"/>
    <property type="molecule type" value="Genomic_DNA"/>
</dbReference>
<evidence type="ECO:0000256" key="1">
    <source>
        <dbReference type="SAM" id="MobiDB-lite"/>
    </source>
</evidence>
<keyword evidence="3" id="KW-1185">Reference proteome</keyword>
<organism evidence="2 3">
    <name type="scientific">Streptomyces hesseae</name>
    <dbReference type="NCBI Taxonomy" id="3075519"/>
    <lineage>
        <taxon>Bacteria</taxon>
        <taxon>Bacillati</taxon>
        <taxon>Actinomycetota</taxon>
        <taxon>Actinomycetes</taxon>
        <taxon>Kitasatosporales</taxon>
        <taxon>Streptomycetaceae</taxon>
        <taxon>Streptomyces</taxon>
    </lineage>
</organism>
<gene>
    <name evidence="2" type="ORF">RM609_25790</name>
</gene>
<proteinExistence type="predicted"/>
<feature type="region of interest" description="Disordered" evidence="1">
    <location>
        <begin position="25"/>
        <end position="57"/>
    </location>
</feature>
<comment type="caution">
    <text evidence="2">The sequence shown here is derived from an EMBL/GenBank/DDBJ whole genome shotgun (WGS) entry which is preliminary data.</text>
</comment>
<reference evidence="2" key="1">
    <citation type="submission" date="2024-05" db="EMBL/GenBank/DDBJ databases">
        <title>30 novel species of actinomycetes from the DSMZ collection.</title>
        <authorList>
            <person name="Nouioui I."/>
        </authorList>
    </citation>
    <scope>NUCLEOTIDE SEQUENCE</scope>
    <source>
        <strain evidence="2">DSM 40473</strain>
    </source>
</reference>